<evidence type="ECO:0000256" key="18">
    <source>
        <dbReference type="ARBA" id="ARBA00048914"/>
    </source>
</evidence>
<sequence length="346" mass="37943">MKPEYLLQQNFDLRHLNSFGISAQAHRYVRIESLSQLQALRTQLQADTDLSQLPRLILGGGSNMILSEHLPHIVLHIAIMGRQLKAETSDAFIVRAGAGENWHQFVLWTLAHGYPGLENLSLIPGTVGASPIQNIGAYGLEMQDYFDSLRALDMQTGEVKTFTKQDCAFAYRDSIFKSGEPGRYVILDVCFALPKQWQARLNYGDVAKYLQAHNVATPTPIDVSNAIIAIRQSKLPDPALIGNAGSFFKNPIVTADLRDQLLRQYPACVSYPQANGDYKLAAGWLIEQCGWKGYSAATVGVYEKQALVLINLGGANGAAVKQLAQAIQADVLAKMGVSLEVEPVFV</sequence>
<dbReference type="InterPro" id="IPR036635">
    <property type="entry name" value="MurB_C_sf"/>
</dbReference>
<feature type="domain" description="FAD-binding PCMH-type" evidence="20">
    <location>
        <begin position="21"/>
        <end position="196"/>
    </location>
</feature>
<evidence type="ECO:0000256" key="11">
    <source>
        <dbReference type="ARBA" id="ARBA00022857"/>
    </source>
</evidence>
<evidence type="ECO:0000256" key="9">
    <source>
        <dbReference type="ARBA" id="ARBA00022630"/>
    </source>
</evidence>
<dbReference type="EC" id="1.3.1.98" evidence="5 19"/>
<evidence type="ECO:0000256" key="15">
    <source>
        <dbReference type="ARBA" id="ARBA00023306"/>
    </source>
</evidence>
<keyword evidence="12 19" id="KW-0133">Cell shape</keyword>
<dbReference type="InterPro" id="IPR016166">
    <property type="entry name" value="FAD-bd_PCMH"/>
</dbReference>
<evidence type="ECO:0000313" key="22">
    <source>
        <dbReference type="Proteomes" id="UP001589844"/>
    </source>
</evidence>
<dbReference type="NCBIfam" id="NF000755">
    <property type="entry name" value="PRK00046.1"/>
    <property type="match status" value="1"/>
</dbReference>
<evidence type="ECO:0000256" key="4">
    <source>
        <dbReference type="ARBA" id="ARBA00004752"/>
    </source>
</evidence>
<dbReference type="Gene3D" id="3.30.43.10">
    <property type="entry name" value="Uridine Diphospho-n-acetylenolpyruvylglucosamine Reductase, domain 2"/>
    <property type="match status" value="1"/>
</dbReference>
<evidence type="ECO:0000256" key="14">
    <source>
        <dbReference type="ARBA" id="ARBA00023002"/>
    </source>
</evidence>
<dbReference type="Gene3D" id="3.90.78.10">
    <property type="entry name" value="UDP-N-acetylenolpyruvoylglucosamine reductase, C-terminal domain"/>
    <property type="match status" value="1"/>
</dbReference>
<dbReference type="SUPFAM" id="SSF56176">
    <property type="entry name" value="FAD-binding/transporter-associated domain-like"/>
    <property type="match status" value="1"/>
</dbReference>
<feature type="active site" evidence="19">
    <location>
        <position position="342"/>
    </location>
</feature>
<evidence type="ECO:0000256" key="2">
    <source>
        <dbReference type="ARBA" id="ARBA00003921"/>
    </source>
</evidence>
<dbReference type="InterPro" id="IPR036318">
    <property type="entry name" value="FAD-bd_PCMH-like_sf"/>
</dbReference>
<evidence type="ECO:0000313" key="21">
    <source>
        <dbReference type="EMBL" id="MFC0348512.1"/>
    </source>
</evidence>
<keyword evidence="16 19" id="KW-0961">Cell wall biogenesis/degradation</keyword>
<proteinExistence type="inferred from homology"/>
<evidence type="ECO:0000256" key="6">
    <source>
        <dbReference type="ARBA" id="ARBA00015188"/>
    </source>
</evidence>
<keyword evidence="14 19" id="KW-0560">Oxidoreductase</keyword>
<evidence type="ECO:0000256" key="10">
    <source>
        <dbReference type="ARBA" id="ARBA00022827"/>
    </source>
</evidence>
<comment type="caution">
    <text evidence="21">The sequence shown here is derived from an EMBL/GenBank/DDBJ whole genome shotgun (WGS) entry which is preliminary data.</text>
</comment>
<feature type="active site" evidence="19">
    <location>
        <position position="172"/>
    </location>
</feature>
<dbReference type="Pfam" id="PF01565">
    <property type="entry name" value="FAD_binding_4"/>
    <property type="match status" value="1"/>
</dbReference>
<protein>
    <recommendedName>
        <fullName evidence="6 19">UDP-N-acetylenolpyruvoylglucosamine reductase</fullName>
        <ecNumber evidence="5 19">1.3.1.98</ecNumber>
    </recommendedName>
    <alternativeName>
        <fullName evidence="17 19">UDP-N-acetylmuramate dehydrogenase</fullName>
    </alternativeName>
</protein>
<dbReference type="Proteomes" id="UP001589844">
    <property type="component" value="Unassembled WGS sequence"/>
</dbReference>
<dbReference type="NCBIfam" id="TIGR00179">
    <property type="entry name" value="murB"/>
    <property type="match status" value="1"/>
</dbReference>
<comment type="function">
    <text evidence="2 19">Cell wall formation.</text>
</comment>
<dbReference type="RefSeq" id="WP_390209592.1">
    <property type="nucleotide sequence ID" value="NZ_JBHLXJ010000002.1"/>
</dbReference>
<keyword evidence="22" id="KW-1185">Reference proteome</keyword>
<evidence type="ECO:0000256" key="19">
    <source>
        <dbReference type="HAMAP-Rule" id="MF_00037"/>
    </source>
</evidence>
<evidence type="ECO:0000256" key="16">
    <source>
        <dbReference type="ARBA" id="ARBA00023316"/>
    </source>
</evidence>
<dbReference type="InterPro" id="IPR016169">
    <property type="entry name" value="FAD-bd_PCMH_sub2"/>
</dbReference>
<evidence type="ECO:0000256" key="13">
    <source>
        <dbReference type="ARBA" id="ARBA00022984"/>
    </source>
</evidence>
<dbReference type="GO" id="GO:0008762">
    <property type="term" value="F:UDP-N-acetylmuramate dehydrogenase activity"/>
    <property type="evidence" value="ECO:0007669"/>
    <property type="project" value="UniProtKB-EC"/>
</dbReference>
<dbReference type="HAMAP" id="MF_00037">
    <property type="entry name" value="MurB"/>
    <property type="match status" value="1"/>
</dbReference>
<dbReference type="EMBL" id="JBHLXJ010000002">
    <property type="protein sequence ID" value="MFC0348512.1"/>
    <property type="molecule type" value="Genomic_DNA"/>
</dbReference>
<evidence type="ECO:0000256" key="8">
    <source>
        <dbReference type="ARBA" id="ARBA00022618"/>
    </source>
</evidence>
<dbReference type="InterPro" id="IPR003170">
    <property type="entry name" value="MurB"/>
</dbReference>
<accession>A0ABV6I9L7</accession>
<dbReference type="Pfam" id="PF02873">
    <property type="entry name" value="MurB_C"/>
    <property type="match status" value="1"/>
</dbReference>
<evidence type="ECO:0000256" key="17">
    <source>
        <dbReference type="ARBA" id="ARBA00031026"/>
    </source>
</evidence>
<keyword evidence="7 19" id="KW-0963">Cytoplasm</keyword>
<keyword evidence="9 19" id="KW-0285">Flavoprotein</keyword>
<dbReference type="NCBIfam" id="NF010478">
    <property type="entry name" value="PRK13903.1"/>
    <property type="match status" value="1"/>
</dbReference>
<dbReference type="InterPro" id="IPR006094">
    <property type="entry name" value="Oxid_FAD_bind_N"/>
</dbReference>
<feature type="active site" description="Proton donor" evidence="19">
    <location>
        <position position="246"/>
    </location>
</feature>
<evidence type="ECO:0000256" key="3">
    <source>
        <dbReference type="ARBA" id="ARBA00004496"/>
    </source>
</evidence>
<keyword evidence="8 19" id="KW-0132">Cell division</keyword>
<evidence type="ECO:0000256" key="12">
    <source>
        <dbReference type="ARBA" id="ARBA00022960"/>
    </source>
</evidence>
<dbReference type="PROSITE" id="PS51387">
    <property type="entry name" value="FAD_PCMH"/>
    <property type="match status" value="1"/>
</dbReference>
<dbReference type="SUPFAM" id="SSF56194">
    <property type="entry name" value="Uridine diphospho-N-Acetylenolpyruvylglucosamine reductase, MurB, C-terminal domain"/>
    <property type="match status" value="1"/>
</dbReference>
<dbReference type="Gene3D" id="3.30.465.10">
    <property type="match status" value="1"/>
</dbReference>
<comment type="subcellular location">
    <subcellularLocation>
        <location evidence="3 19">Cytoplasm</location>
    </subcellularLocation>
</comment>
<comment type="catalytic activity">
    <reaction evidence="18 19">
        <text>UDP-N-acetyl-alpha-D-muramate + NADP(+) = UDP-N-acetyl-3-O-(1-carboxyvinyl)-alpha-D-glucosamine + NADPH + H(+)</text>
        <dbReference type="Rhea" id="RHEA:12248"/>
        <dbReference type="ChEBI" id="CHEBI:15378"/>
        <dbReference type="ChEBI" id="CHEBI:57783"/>
        <dbReference type="ChEBI" id="CHEBI:58349"/>
        <dbReference type="ChEBI" id="CHEBI:68483"/>
        <dbReference type="ChEBI" id="CHEBI:70757"/>
        <dbReference type="EC" id="1.3.1.98"/>
    </reaction>
</comment>
<dbReference type="PANTHER" id="PTHR21071:SF4">
    <property type="entry name" value="UDP-N-ACETYLENOLPYRUVOYLGLUCOSAMINE REDUCTASE"/>
    <property type="match status" value="1"/>
</dbReference>
<keyword evidence="11 19" id="KW-0521">NADP</keyword>
<evidence type="ECO:0000259" key="20">
    <source>
        <dbReference type="PROSITE" id="PS51387"/>
    </source>
</evidence>
<keyword evidence="10 19" id="KW-0274">FAD</keyword>
<comment type="pathway">
    <text evidence="4 19">Cell wall biogenesis; peptidoglycan biosynthesis.</text>
</comment>
<keyword evidence="15 19" id="KW-0131">Cell cycle</keyword>
<name>A0ABV6I9L7_9BURK</name>
<evidence type="ECO:0000256" key="7">
    <source>
        <dbReference type="ARBA" id="ARBA00022490"/>
    </source>
</evidence>
<dbReference type="PANTHER" id="PTHR21071">
    <property type="entry name" value="UDP-N-ACETYLENOLPYRUVOYLGLUCOSAMINE REDUCTASE"/>
    <property type="match status" value="1"/>
</dbReference>
<gene>
    <name evidence="19 21" type="primary">murB</name>
    <name evidence="21" type="ORF">ACFFJH_01735</name>
</gene>
<organism evidence="21 22">
    <name type="scientific">Undibacterium danionis</name>
    <dbReference type="NCBI Taxonomy" id="1812100"/>
    <lineage>
        <taxon>Bacteria</taxon>
        <taxon>Pseudomonadati</taxon>
        <taxon>Pseudomonadota</taxon>
        <taxon>Betaproteobacteria</taxon>
        <taxon>Burkholderiales</taxon>
        <taxon>Oxalobacteraceae</taxon>
        <taxon>Undibacterium</taxon>
    </lineage>
</organism>
<comment type="similarity">
    <text evidence="19">Belongs to the MurB family.</text>
</comment>
<dbReference type="InterPro" id="IPR011601">
    <property type="entry name" value="MurB_C"/>
</dbReference>
<dbReference type="InterPro" id="IPR016167">
    <property type="entry name" value="FAD-bd_PCMH_sub1"/>
</dbReference>
<reference evidence="21 22" key="1">
    <citation type="submission" date="2024-09" db="EMBL/GenBank/DDBJ databases">
        <authorList>
            <person name="Sun Q."/>
            <person name="Mori K."/>
        </authorList>
    </citation>
    <scope>NUCLEOTIDE SEQUENCE [LARGE SCALE GENOMIC DNA]</scope>
    <source>
        <strain evidence="21 22">CCM 8677</strain>
    </source>
</reference>
<comment type="cofactor">
    <cofactor evidence="1 19">
        <name>FAD</name>
        <dbReference type="ChEBI" id="CHEBI:57692"/>
    </cofactor>
</comment>
<evidence type="ECO:0000256" key="1">
    <source>
        <dbReference type="ARBA" id="ARBA00001974"/>
    </source>
</evidence>
<keyword evidence="13 19" id="KW-0573">Peptidoglycan synthesis</keyword>
<evidence type="ECO:0000256" key="5">
    <source>
        <dbReference type="ARBA" id="ARBA00012518"/>
    </source>
</evidence>